<keyword evidence="3" id="KW-1185">Reference proteome</keyword>
<protein>
    <recommendedName>
        <fullName evidence="4">YceI family protein</fullName>
    </recommendedName>
</protein>
<evidence type="ECO:0000313" key="3">
    <source>
        <dbReference type="Proteomes" id="UP000501802"/>
    </source>
</evidence>
<proteinExistence type="predicted"/>
<evidence type="ECO:0000313" key="2">
    <source>
        <dbReference type="EMBL" id="QIP11539.1"/>
    </source>
</evidence>
<sequence length="163" mass="18096">MKHFFYLRSSYWLALLVCSISIGSWAQSGPFKGANTIVLSTNLADKDAYQSITEVLRSQHISFTADGDVLLMRSESNSTLAGKGYVFKGQLSVNTGIVKLTGRMLDTSYEGNESVSEKSVLISYTKGHASLQRMGFLYMDDLARKLQLALQGAIMYKYQKDPI</sequence>
<reference evidence="2 3" key="1">
    <citation type="submission" date="2020-03" db="EMBL/GenBank/DDBJ databases">
        <authorList>
            <person name="Kim M.K."/>
        </authorList>
    </citation>
    <scope>NUCLEOTIDE SEQUENCE [LARGE SCALE GENOMIC DNA]</scope>
    <source>
        <strain evidence="2 3">BT328</strain>
    </source>
</reference>
<organism evidence="2 3">
    <name type="scientific">Spirosoma aureum</name>
    <dbReference type="NCBI Taxonomy" id="2692134"/>
    <lineage>
        <taxon>Bacteria</taxon>
        <taxon>Pseudomonadati</taxon>
        <taxon>Bacteroidota</taxon>
        <taxon>Cytophagia</taxon>
        <taxon>Cytophagales</taxon>
        <taxon>Cytophagaceae</taxon>
        <taxon>Spirosoma</taxon>
    </lineage>
</organism>
<evidence type="ECO:0008006" key="4">
    <source>
        <dbReference type="Google" id="ProtNLM"/>
    </source>
</evidence>
<evidence type="ECO:0000256" key="1">
    <source>
        <dbReference type="SAM" id="SignalP"/>
    </source>
</evidence>
<feature type="chain" id="PRO_5026360179" description="YceI family protein" evidence="1">
    <location>
        <begin position="27"/>
        <end position="163"/>
    </location>
</feature>
<name>A0A6G9AGV1_9BACT</name>
<gene>
    <name evidence="2" type="ORF">G8759_02280</name>
</gene>
<dbReference type="AlphaFoldDB" id="A0A6G9AGV1"/>
<dbReference type="Proteomes" id="UP000501802">
    <property type="component" value="Chromosome"/>
</dbReference>
<dbReference type="RefSeq" id="WP_167204827.1">
    <property type="nucleotide sequence ID" value="NZ_CP050063.1"/>
</dbReference>
<feature type="signal peptide" evidence="1">
    <location>
        <begin position="1"/>
        <end position="26"/>
    </location>
</feature>
<dbReference type="KEGG" id="spib:G8759_02280"/>
<dbReference type="EMBL" id="CP050063">
    <property type="protein sequence ID" value="QIP11539.1"/>
    <property type="molecule type" value="Genomic_DNA"/>
</dbReference>
<accession>A0A6G9AGV1</accession>
<keyword evidence="1" id="KW-0732">Signal</keyword>